<name>A0A1H0LUN8_9RHOB</name>
<keyword evidence="5" id="KW-1185">Reference proteome</keyword>
<dbReference type="EMBL" id="FQZZ01000003">
    <property type="protein sequence ID" value="SHK02966.1"/>
    <property type="molecule type" value="Genomic_DNA"/>
</dbReference>
<accession>A0A1H0LUN8</accession>
<gene>
    <name evidence="4" type="ORF">SAMN05444142_10310</name>
</gene>
<dbReference type="InterPro" id="IPR036291">
    <property type="entry name" value="NAD(P)-bd_dom_sf"/>
</dbReference>
<dbReference type="CDD" id="cd05233">
    <property type="entry name" value="SDR_c"/>
    <property type="match status" value="1"/>
</dbReference>
<dbReference type="InterPro" id="IPR002347">
    <property type="entry name" value="SDR_fam"/>
</dbReference>
<evidence type="ECO:0000313" key="5">
    <source>
        <dbReference type="Proteomes" id="UP000324252"/>
    </source>
</evidence>
<comment type="similarity">
    <text evidence="1">Belongs to the short-chain dehydrogenases/reductases (SDR) family.</text>
</comment>
<dbReference type="PANTHER" id="PTHR43639">
    <property type="entry name" value="OXIDOREDUCTASE, SHORT-CHAIN DEHYDROGENASE/REDUCTASE FAMILY (AFU_ORTHOLOGUE AFUA_5G02870)"/>
    <property type="match status" value="1"/>
</dbReference>
<dbReference type="PRINTS" id="PR00080">
    <property type="entry name" value="SDRFAMILY"/>
</dbReference>
<dbReference type="FunFam" id="3.40.50.720:FF:000084">
    <property type="entry name" value="Short-chain dehydrogenase reductase"/>
    <property type="match status" value="1"/>
</dbReference>
<dbReference type="SUPFAM" id="SSF51735">
    <property type="entry name" value="NAD(P)-binding Rossmann-fold domains"/>
    <property type="match status" value="1"/>
</dbReference>
<dbReference type="PRINTS" id="PR00081">
    <property type="entry name" value="GDHRDH"/>
</dbReference>
<dbReference type="Proteomes" id="UP000324252">
    <property type="component" value="Unassembled WGS sequence"/>
</dbReference>
<dbReference type="InterPro" id="IPR057326">
    <property type="entry name" value="KR_dom"/>
</dbReference>
<evidence type="ECO:0000313" key="4">
    <source>
        <dbReference type="EMBL" id="SHK02966.1"/>
    </source>
</evidence>
<dbReference type="RefSeq" id="WP_149789296.1">
    <property type="nucleotide sequence ID" value="NZ_FNIO01000008.1"/>
</dbReference>
<keyword evidence="2" id="KW-0560">Oxidoreductase</keyword>
<dbReference type="AlphaFoldDB" id="A0A1H0LUN8"/>
<dbReference type="Pfam" id="PF13561">
    <property type="entry name" value="adh_short_C2"/>
    <property type="match status" value="1"/>
</dbReference>
<evidence type="ECO:0000259" key="3">
    <source>
        <dbReference type="SMART" id="SM00822"/>
    </source>
</evidence>
<dbReference type="OrthoDB" id="9779623at2"/>
<dbReference type="Gene3D" id="3.40.50.720">
    <property type="entry name" value="NAD(P)-binding Rossmann-like Domain"/>
    <property type="match status" value="1"/>
</dbReference>
<sequence>MTRNPSPGRFEGCGVVVTGAASGIGAATARRFAAEGAFVALLDKDDATPVVRTLPNGRALAVRVDISHRGEAERAIARAAHWMERLDVLVNCAGYPVTTPSETMTEEVWRAHFEADVHGTHFLSEAARPHLERRGGAIVNVGSVAGLGGDRAMEAYNAAKGAELRLTNAMAIDLGPRGVRVNAVCPTLTHTGMSRDVEARSDLMRRLRARIPLGRIGGAEEVASAIAFLASDEASFITGAVLPVDGGISAGSGQPPLL</sequence>
<dbReference type="SMART" id="SM00822">
    <property type="entry name" value="PKS_KR"/>
    <property type="match status" value="1"/>
</dbReference>
<dbReference type="GO" id="GO:0016491">
    <property type="term" value="F:oxidoreductase activity"/>
    <property type="evidence" value="ECO:0007669"/>
    <property type="project" value="UniProtKB-KW"/>
</dbReference>
<evidence type="ECO:0000256" key="1">
    <source>
        <dbReference type="ARBA" id="ARBA00006484"/>
    </source>
</evidence>
<proteinExistence type="inferred from homology"/>
<protein>
    <submittedName>
        <fullName evidence="4">Meso-butanediol dehydrogenase / (S,S)-butanediol dehydrogenase / diacetyl reductase</fullName>
    </submittedName>
</protein>
<organism evidence="4 5">
    <name type="scientific">Lutimaribacter pacificus</name>
    <dbReference type="NCBI Taxonomy" id="391948"/>
    <lineage>
        <taxon>Bacteria</taxon>
        <taxon>Pseudomonadati</taxon>
        <taxon>Pseudomonadota</taxon>
        <taxon>Alphaproteobacteria</taxon>
        <taxon>Rhodobacterales</taxon>
        <taxon>Roseobacteraceae</taxon>
        <taxon>Lutimaribacter</taxon>
    </lineage>
</organism>
<reference evidence="4 5" key="1">
    <citation type="submission" date="2016-11" db="EMBL/GenBank/DDBJ databases">
        <authorList>
            <person name="Varghese N."/>
            <person name="Submissions S."/>
        </authorList>
    </citation>
    <scope>NUCLEOTIDE SEQUENCE [LARGE SCALE GENOMIC DNA]</scope>
    <source>
        <strain evidence="4 5">DSM 29620</strain>
    </source>
</reference>
<feature type="domain" description="Ketoreductase" evidence="3">
    <location>
        <begin position="14"/>
        <end position="178"/>
    </location>
</feature>
<dbReference type="PANTHER" id="PTHR43639:SF9">
    <property type="entry name" value="BLL5898 PROTEIN"/>
    <property type="match status" value="1"/>
</dbReference>
<evidence type="ECO:0000256" key="2">
    <source>
        <dbReference type="ARBA" id="ARBA00023002"/>
    </source>
</evidence>